<keyword evidence="1" id="KW-0472">Membrane</keyword>
<organism evidence="2 3">
    <name type="scientific">Nicrophorus vespilloides</name>
    <name type="common">Boreal carrion beetle</name>
    <dbReference type="NCBI Taxonomy" id="110193"/>
    <lineage>
        <taxon>Eukaryota</taxon>
        <taxon>Metazoa</taxon>
        <taxon>Ecdysozoa</taxon>
        <taxon>Arthropoda</taxon>
        <taxon>Hexapoda</taxon>
        <taxon>Insecta</taxon>
        <taxon>Pterygota</taxon>
        <taxon>Neoptera</taxon>
        <taxon>Endopterygota</taxon>
        <taxon>Coleoptera</taxon>
        <taxon>Polyphaga</taxon>
        <taxon>Staphyliniformia</taxon>
        <taxon>Silphidae</taxon>
        <taxon>Nicrophorinae</taxon>
        <taxon>Nicrophorus</taxon>
    </lineage>
</organism>
<evidence type="ECO:0000313" key="3">
    <source>
        <dbReference type="RefSeq" id="XP_017780760.1"/>
    </source>
</evidence>
<keyword evidence="2" id="KW-1185">Reference proteome</keyword>
<feature type="transmembrane region" description="Helical" evidence="1">
    <location>
        <begin position="99"/>
        <end position="125"/>
    </location>
</feature>
<name>A0ABM1N1R0_NICVS</name>
<reference evidence="3" key="1">
    <citation type="submission" date="2025-08" db="UniProtKB">
        <authorList>
            <consortium name="RefSeq"/>
        </authorList>
    </citation>
    <scope>IDENTIFICATION</scope>
    <source>
        <tissue evidence="3">Whole Larva</tissue>
    </source>
</reference>
<gene>
    <name evidence="3" type="primary">LOC108565694</name>
</gene>
<dbReference type="RefSeq" id="XP_017780760.1">
    <property type="nucleotide sequence ID" value="XM_017925271.1"/>
</dbReference>
<evidence type="ECO:0000313" key="2">
    <source>
        <dbReference type="Proteomes" id="UP000695000"/>
    </source>
</evidence>
<accession>A0ABM1N1R0</accession>
<feature type="transmembrane region" description="Helical" evidence="1">
    <location>
        <begin position="146"/>
        <end position="165"/>
    </location>
</feature>
<dbReference type="Proteomes" id="UP000695000">
    <property type="component" value="Unplaced"/>
</dbReference>
<keyword evidence="1" id="KW-1133">Transmembrane helix</keyword>
<protein>
    <submittedName>
        <fullName evidence="3">Uncharacterized protein LOC108565694</fullName>
    </submittedName>
</protein>
<keyword evidence="1" id="KW-0812">Transmembrane</keyword>
<proteinExistence type="predicted"/>
<sequence>MMEMIVNETMEAISNNNKIFIKPVVVMLCDDEMNDSYESKKQFVTLASSFLDLLLFIVFWYYKNKINQTMKVMMHLILANNATIFFYDCFKEHFEDVSFFLNIDMFTIIDLYMLIVQIACFMFMLRTLIQIIKELIKIQTISDVTVLELCQVLVLIFLYVRGLMIKHMDLLLTSEINYVRN</sequence>
<evidence type="ECO:0000256" key="1">
    <source>
        <dbReference type="SAM" id="Phobius"/>
    </source>
</evidence>
<dbReference type="GeneID" id="108565694"/>
<feature type="transmembrane region" description="Helical" evidence="1">
    <location>
        <begin position="43"/>
        <end position="62"/>
    </location>
</feature>